<dbReference type="SUPFAM" id="SSF103506">
    <property type="entry name" value="Mitochondrial carrier"/>
    <property type="match status" value="1"/>
</dbReference>
<evidence type="ECO:0000256" key="11">
    <source>
        <dbReference type="RuleBase" id="RU368008"/>
    </source>
</evidence>
<dbReference type="GO" id="GO:1990544">
    <property type="term" value="P:mitochondrial ATP transmembrane transport"/>
    <property type="evidence" value="ECO:0007669"/>
    <property type="project" value="InterPro"/>
</dbReference>
<comment type="subcellular location">
    <subcellularLocation>
        <location evidence="1 11">Membrane</location>
        <topology evidence="1 11">Multi-pass membrane protein</topology>
    </subcellularLocation>
</comment>
<comment type="catalytic activity">
    <reaction evidence="8">
        <text>ADP(in) + ATP(out) = ADP(out) + ATP(in)</text>
        <dbReference type="Rhea" id="RHEA:34999"/>
        <dbReference type="ChEBI" id="CHEBI:30616"/>
        <dbReference type="ChEBI" id="CHEBI:456216"/>
    </reaction>
    <physiologicalReaction direction="left-to-right" evidence="8">
        <dbReference type="Rhea" id="RHEA:35000"/>
    </physiologicalReaction>
</comment>
<proteinExistence type="inferred from homology"/>
<evidence type="ECO:0000313" key="12">
    <source>
        <dbReference type="EMBL" id="KAK4604697.1"/>
    </source>
</evidence>
<keyword evidence="6" id="KW-1133">Transmembrane helix</keyword>
<dbReference type="EMBL" id="JAXUIC010000002">
    <property type="protein sequence ID" value="KAK4604698.1"/>
    <property type="molecule type" value="Genomic_DNA"/>
</dbReference>
<dbReference type="Pfam" id="PF00153">
    <property type="entry name" value="Mito_carr"/>
    <property type="match status" value="3"/>
</dbReference>
<protein>
    <recommendedName>
        <fullName evidence="11">ADP/ATP translocase</fullName>
    </recommendedName>
    <alternativeName>
        <fullName evidence="11">ADP,ATP carrier protein</fullName>
    </alternativeName>
</protein>
<keyword evidence="4 9" id="KW-0812">Transmembrane</keyword>
<dbReference type="Gene3D" id="1.50.40.10">
    <property type="entry name" value="Mitochondrial carrier domain"/>
    <property type="match status" value="1"/>
</dbReference>
<dbReference type="Proteomes" id="UP001324115">
    <property type="component" value="Unassembled WGS sequence"/>
</dbReference>
<evidence type="ECO:0000256" key="1">
    <source>
        <dbReference type="ARBA" id="ARBA00004141"/>
    </source>
</evidence>
<keyword evidence="7 9" id="KW-0472">Membrane</keyword>
<feature type="repeat" description="Solcar" evidence="9">
    <location>
        <begin position="74"/>
        <end position="168"/>
    </location>
</feature>
<dbReference type="GO" id="GO:0140021">
    <property type="term" value="P:mitochondrial ADP transmembrane transport"/>
    <property type="evidence" value="ECO:0007669"/>
    <property type="project" value="InterPro"/>
</dbReference>
<dbReference type="EMBL" id="JAXUIC010000002">
    <property type="protein sequence ID" value="KAK4604696.1"/>
    <property type="molecule type" value="Genomic_DNA"/>
</dbReference>
<dbReference type="PROSITE" id="PS50920">
    <property type="entry name" value="SOLCAR"/>
    <property type="match status" value="3"/>
</dbReference>
<evidence type="ECO:0000256" key="9">
    <source>
        <dbReference type="PROSITE-ProRule" id="PRU00282"/>
    </source>
</evidence>
<evidence type="ECO:0000256" key="6">
    <source>
        <dbReference type="ARBA" id="ARBA00022989"/>
    </source>
</evidence>
<evidence type="ECO:0000256" key="8">
    <source>
        <dbReference type="ARBA" id="ARBA00024143"/>
    </source>
</evidence>
<comment type="function">
    <text evidence="11">Catalyzes the exchange of ADP and ATP across the membrane.</text>
</comment>
<dbReference type="PANTHER" id="PTHR45635:SF23">
    <property type="entry name" value="ADP_ATP TRANSLOCASE"/>
    <property type="match status" value="1"/>
</dbReference>
<dbReference type="InterPro" id="IPR002067">
    <property type="entry name" value="MCP"/>
</dbReference>
<dbReference type="PRINTS" id="PR00926">
    <property type="entry name" value="MITOCARRIER"/>
</dbReference>
<dbReference type="InterPro" id="IPR023395">
    <property type="entry name" value="MCP_dom_sf"/>
</dbReference>
<feature type="repeat" description="Solcar" evidence="9">
    <location>
        <begin position="183"/>
        <end position="275"/>
    </location>
</feature>
<dbReference type="InterPro" id="IPR002113">
    <property type="entry name" value="ADT_euk_type"/>
</dbReference>
<dbReference type="GO" id="GO:0005471">
    <property type="term" value="F:ATP:ADP antiporter activity"/>
    <property type="evidence" value="ECO:0007669"/>
    <property type="project" value="UniProtKB-UniRule"/>
</dbReference>
<keyword evidence="3 10" id="KW-0813">Transport</keyword>
<dbReference type="InterPro" id="IPR018108">
    <property type="entry name" value="MCP_transmembrane"/>
</dbReference>
<evidence type="ECO:0000256" key="3">
    <source>
        <dbReference type="ARBA" id="ARBA00022448"/>
    </source>
</evidence>
<accession>A0AAN7G5V6</accession>
<reference evidence="12 13" key="1">
    <citation type="journal article" date="2023" name="G3 (Bethesda)">
        <title>A haplotype-resolved chromosome-scale genome for Quercus rubra L. provides insights into the genetics of adaptive traits for red oak species.</title>
        <authorList>
            <person name="Kapoor B."/>
            <person name="Jenkins J."/>
            <person name="Schmutz J."/>
            <person name="Zhebentyayeva T."/>
            <person name="Kuelheim C."/>
            <person name="Coggeshall M."/>
            <person name="Heim C."/>
            <person name="Lasky J.R."/>
            <person name="Leites L."/>
            <person name="Islam-Faridi N."/>
            <person name="Romero-Severson J."/>
            <person name="DeLeo V.L."/>
            <person name="Lucas S.M."/>
            <person name="Lazic D."/>
            <person name="Gailing O."/>
            <person name="Carlson J."/>
            <person name="Staton M."/>
        </authorList>
    </citation>
    <scope>NUCLEOTIDE SEQUENCE [LARGE SCALE GENOMIC DNA]</scope>
    <source>
        <strain evidence="12">Pseudo-F2</strain>
    </source>
</reference>
<evidence type="ECO:0000256" key="5">
    <source>
        <dbReference type="ARBA" id="ARBA00022737"/>
    </source>
</evidence>
<dbReference type="PANTHER" id="PTHR45635">
    <property type="entry name" value="ADP,ATP CARRIER PROTEIN 1-RELATED-RELATED"/>
    <property type="match status" value="1"/>
</dbReference>
<comment type="subunit">
    <text evidence="11">Monomer.</text>
</comment>
<evidence type="ECO:0000256" key="7">
    <source>
        <dbReference type="ARBA" id="ARBA00023136"/>
    </source>
</evidence>
<evidence type="ECO:0000256" key="10">
    <source>
        <dbReference type="RuleBase" id="RU000488"/>
    </source>
</evidence>
<dbReference type="AlphaFoldDB" id="A0AAN7G5V6"/>
<gene>
    <name evidence="12" type="ORF">RGQ29_012959</name>
</gene>
<name>A0AAN7G5V6_QUERU</name>
<evidence type="ECO:0000256" key="4">
    <source>
        <dbReference type="ARBA" id="ARBA00022692"/>
    </source>
</evidence>
<organism evidence="12 13">
    <name type="scientific">Quercus rubra</name>
    <name type="common">Northern red oak</name>
    <name type="synonym">Quercus borealis</name>
    <dbReference type="NCBI Taxonomy" id="3512"/>
    <lineage>
        <taxon>Eukaryota</taxon>
        <taxon>Viridiplantae</taxon>
        <taxon>Streptophyta</taxon>
        <taxon>Embryophyta</taxon>
        <taxon>Tracheophyta</taxon>
        <taxon>Spermatophyta</taxon>
        <taxon>Magnoliopsida</taxon>
        <taxon>eudicotyledons</taxon>
        <taxon>Gunneridae</taxon>
        <taxon>Pentapetalae</taxon>
        <taxon>rosids</taxon>
        <taxon>fabids</taxon>
        <taxon>Fagales</taxon>
        <taxon>Fagaceae</taxon>
        <taxon>Quercus</taxon>
    </lineage>
</organism>
<evidence type="ECO:0000313" key="13">
    <source>
        <dbReference type="Proteomes" id="UP001324115"/>
    </source>
</evidence>
<sequence>MADGPQLPSVIQKISVQPYLSITHFPNHQAWTSSLQNIPSAGGYAIDRLHKTLLPANTGSASHLASPLLPVFVRAPLEKRKSAFRTWFLLFGVLTAPIGRVKLLIQCQDEMIKSGRLPKPYKGIVNCFARTISNEGFISLWRGYIPGVISDVSYRYVQQVIRFGVNNYFLTLTNFKKEDGYWKWLLGGLAGGTFANLATHFVVYPLDYAQTRLANDIKTNNKIEERQFKGLIDVYKKTIRSDGISGLYRGFAISCCRNLLSTGVSFGIHVIFWPLKKPRVRSQDDFLAASVIAVGVAVCQKMATYPLDTVNRRMMMTSGEVVKYRSSMHAFAEIIRNEGVKSLYKGGGACILETLTLAAIFTVFVTRFPDYLSIKKSDSAADGVSAKRNGSAGGGQSASTLTIKWTYGKKD</sequence>
<keyword evidence="13" id="KW-1185">Reference proteome</keyword>
<comment type="similarity">
    <text evidence="2 10">Belongs to the mitochondrial carrier (TC 2.A.29) family.</text>
</comment>
<keyword evidence="5" id="KW-0677">Repeat</keyword>
<comment type="caution">
    <text evidence="12">The sequence shown here is derived from an EMBL/GenBank/DDBJ whole genome shotgun (WGS) entry which is preliminary data.</text>
</comment>
<feature type="repeat" description="Solcar" evidence="9">
    <location>
        <begin position="284"/>
        <end position="371"/>
    </location>
</feature>
<evidence type="ECO:0000256" key="2">
    <source>
        <dbReference type="ARBA" id="ARBA00006375"/>
    </source>
</evidence>
<dbReference type="EMBL" id="JAXUIC010000002">
    <property type="protein sequence ID" value="KAK4604697.1"/>
    <property type="molecule type" value="Genomic_DNA"/>
</dbReference>
<dbReference type="GO" id="GO:0005743">
    <property type="term" value="C:mitochondrial inner membrane"/>
    <property type="evidence" value="ECO:0007669"/>
    <property type="project" value="InterPro"/>
</dbReference>